<feature type="non-terminal residue" evidence="2">
    <location>
        <position position="388"/>
    </location>
</feature>
<dbReference type="Proteomes" id="UP000515125">
    <property type="component" value="Unplaced"/>
</dbReference>
<dbReference type="RefSeq" id="XP_026191484.1">
    <property type="nucleotide sequence ID" value="XM_026335699.1"/>
</dbReference>
<protein>
    <submittedName>
        <fullName evidence="2">Uncharacterized protein LOC113146917</fullName>
    </submittedName>
</protein>
<accession>A0A6P6RVG7</accession>
<evidence type="ECO:0000313" key="1">
    <source>
        <dbReference type="Proteomes" id="UP000515125"/>
    </source>
</evidence>
<organism evidence="1 2">
    <name type="scientific">Cyclospora cayetanensis</name>
    <dbReference type="NCBI Taxonomy" id="88456"/>
    <lineage>
        <taxon>Eukaryota</taxon>
        <taxon>Sar</taxon>
        <taxon>Alveolata</taxon>
        <taxon>Apicomplexa</taxon>
        <taxon>Conoidasida</taxon>
        <taxon>Coccidia</taxon>
        <taxon>Eucoccidiorida</taxon>
        <taxon>Eimeriorina</taxon>
        <taxon>Eimeriidae</taxon>
        <taxon>Cyclospora</taxon>
    </lineage>
</organism>
<gene>
    <name evidence="2" type="primary">LOC113146917</name>
</gene>
<proteinExistence type="predicted"/>
<reference evidence="2" key="1">
    <citation type="submission" date="2025-08" db="UniProtKB">
        <authorList>
            <consortium name="RefSeq"/>
        </authorList>
    </citation>
    <scope>IDENTIFICATION</scope>
</reference>
<name>A0A6P6RVG7_9EIME</name>
<keyword evidence="1" id="KW-1185">Reference proteome</keyword>
<dbReference type="GeneID" id="113146917"/>
<dbReference type="AlphaFoldDB" id="A0A6P6RVG7"/>
<sequence length="388" mass="40029">MQGGTPQRSPIASGARSRRTAAAVKAATLAASPVRLTGVATAAAVSAVVLPPFNLFSSPSHGSASASAAATVAAAHTATTTLGAALLEPATSQAAAGAEVDPFLWNRCADAALKLATLWKSMKNEASSSHNSNSNDSNNSCCCTQLYSEIAQFSWELQRHIASLLPLLPAKNRSPQDPETAAAVAAAAAAAAAAVDTPEDGASSACVSAAKRYCAQAPTPPAASIVLRLVRTLGTCSCEAAEGSAALLSHMPTAAAAGGDLISTPKPGCSLHELVEAAAAAAAETYGALLSIESLLRSLALAFALQQRRLVALRCYPGGADPFAALQEQRMQQHTEQEQEQQLQRAVETLRYFEGRDFEGLASAVVSRCMAGFAALQQQQMQQQQMQR</sequence>
<evidence type="ECO:0000313" key="2">
    <source>
        <dbReference type="RefSeq" id="XP_026191484.1"/>
    </source>
</evidence>
<dbReference type="OrthoDB" id="10557255at2759"/>